<evidence type="ECO:0000313" key="2">
    <source>
        <dbReference type="EMBL" id="KKP31367.1"/>
    </source>
</evidence>
<dbReference type="Proteomes" id="UP000034803">
    <property type="component" value="Unassembled WGS sequence"/>
</dbReference>
<organism evidence="2 3">
    <name type="scientific">Candidatus Woesebacteria bacterium GW2011_GWC2_31_9</name>
    <dbReference type="NCBI Taxonomy" id="1618586"/>
    <lineage>
        <taxon>Bacteria</taxon>
        <taxon>Candidatus Woeseibacteriota</taxon>
    </lineage>
</organism>
<accession>A0A0G0BJY5</accession>
<protein>
    <submittedName>
        <fullName evidence="2">Glycosyl transferase family 2</fullName>
    </submittedName>
</protein>
<dbReference type="EMBL" id="LBOI01000010">
    <property type="protein sequence ID" value="KKP31367.1"/>
    <property type="molecule type" value="Genomic_DNA"/>
</dbReference>
<dbReference type="Pfam" id="PF00535">
    <property type="entry name" value="Glycos_transf_2"/>
    <property type="match status" value="1"/>
</dbReference>
<dbReference type="InterPro" id="IPR029044">
    <property type="entry name" value="Nucleotide-diphossugar_trans"/>
</dbReference>
<proteinExistence type="predicted"/>
<comment type="caution">
    <text evidence="2">The sequence shown here is derived from an EMBL/GenBank/DDBJ whole genome shotgun (WGS) entry which is preliminary data.</text>
</comment>
<dbReference type="Gene3D" id="3.90.550.10">
    <property type="entry name" value="Spore Coat Polysaccharide Biosynthesis Protein SpsA, Chain A"/>
    <property type="match status" value="1"/>
</dbReference>
<keyword evidence="2" id="KW-0808">Transferase</keyword>
<dbReference type="PANTHER" id="PTHR43630">
    <property type="entry name" value="POLY-BETA-1,6-N-ACETYL-D-GLUCOSAMINE SYNTHASE"/>
    <property type="match status" value="1"/>
</dbReference>
<dbReference type="SUPFAM" id="SSF53448">
    <property type="entry name" value="Nucleotide-diphospho-sugar transferases"/>
    <property type="match status" value="1"/>
</dbReference>
<feature type="domain" description="Glycosyltransferase 2-like" evidence="1">
    <location>
        <begin position="5"/>
        <end position="145"/>
    </location>
</feature>
<evidence type="ECO:0000313" key="3">
    <source>
        <dbReference type="Proteomes" id="UP000034803"/>
    </source>
</evidence>
<reference evidence="2 3" key="1">
    <citation type="journal article" date="2015" name="Nature">
        <title>rRNA introns, odd ribosomes, and small enigmatic genomes across a large radiation of phyla.</title>
        <authorList>
            <person name="Brown C.T."/>
            <person name="Hug L.A."/>
            <person name="Thomas B.C."/>
            <person name="Sharon I."/>
            <person name="Castelle C.J."/>
            <person name="Singh A."/>
            <person name="Wilkins M.J."/>
            <person name="Williams K.H."/>
            <person name="Banfield J.F."/>
        </authorList>
    </citation>
    <scope>NUCLEOTIDE SEQUENCE [LARGE SCALE GENOMIC DNA]</scope>
</reference>
<dbReference type="InterPro" id="IPR001173">
    <property type="entry name" value="Glyco_trans_2-like"/>
</dbReference>
<dbReference type="AlphaFoldDB" id="A0A0G0BJY5"/>
<gene>
    <name evidence="2" type="ORF">UR21_C0010G0009</name>
</gene>
<name>A0A0G0BJY5_9BACT</name>
<evidence type="ECO:0000259" key="1">
    <source>
        <dbReference type="Pfam" id="PF00535"/>
    </source>
</evidence>
<sequence>MAKISVVVNTYNEEKRLSRALSSLKGFANEIVVVDMMSTDQTREIAKKFKARVFKHKKIGYVEPARNFAIEKAKYEWVFILDADEEIPETLKIYLKNEIKEPQANFYRIPRRNIIFGKWMKHTGWWPDLNIRFFKKGTVSWNEIIHSVPVTSGKGMDIDCSEELAIKHKTYSSLEEYITRMNRYTTIQARELNKKGVEFSWKDLIIKPTAEFLRRYFAEEGFKDGLHGLNLSLLQAFSEIVLYSKLWQKQDFKKKKLDITEVHEIFEKSYKDFSWWIINSKILESTNFFKKLWLKITKSLKYR</sequence>
<dbReference type="CDD" id="cd02511">
    <property type="entry name" value="Beta4Glucosyltransferase"/>
    <property type="match status" value="1"/>
</dbReference>
<dbReference type="GO" id="GO:0016740">
    <property type="term" value="F:transferase activity"/>
    <property type="evidence" value="ECO:0007669"/>
    <property type="project" value="UniProtKB-KW"/>
</dbReference>
<dbReference type="PANTHER" id="PTHR43630:SF2">
    <property type="entry name" value="GLYCOSYLTRANSFERASE"/>
    <property type="match status" value="1"/>
</dbReference>